<sequence length="81" mass="8936">MNPIAKYFLSRAAIIAIVAVPLMFFINALAALAIGLLASMVVGFTLLRRQQLAMIEHIDAAAQRRREEKQRLRAELAGDDA</sequence>
<feature type="transmembrane region" description="Helical" evidence="1">
    <location>
        <begin position="12"/>
        <end position="44"/>
    </location>
</feature>
<evidence type="ECO:0000313" key="3">
    <source>
        <dbReference type="Proteomes" id="UP001146067"/>
    </source>
</evidence>
<reference evidence="2" key="1">
    <citation type="submission" date="2022-12" db="EMBL/GenBank/DDBJ databases">
        <title>Gycomyces niveus sp.nov.,a novel actinomycete isolated from soil in Shouguan.</title>
        <authorList>
            <person name="Yang X."/>
        </authorList>
    </citation>
    <scope>NUCLEOTIDE SEQUENCE</scope>
    <source>
        <strain evidence="2">NEAU-A15</strain>
    </source>
</reference>
<keyword evidence="1" id="KW-1133">Transmembrane helix</keyword>
<proteinExistence type="predicted"/>
<organism evidence="2 3">
    <name type="scientific">Glycomyces luteolus</name>
    <dbReference type="NCBI Taxonomy" id="2670330"/>
    <lineage>
        <taxon>Bacteria</taxon>
        <taxon>Bacillati</taxon>
        <taxon>Actinomycetota</taxon>
        <taxon>Actinomycetes</taxon>
        <taxon>Glycomycetales</taxon>
        <taxon>Glycomycetaceae</taxon>
        <taxon>Glycomyces</taxon>
    </lineage>
</organism>
<dbReference type="Proteomes" id="UP001146067">
    <property type="component" value="Unassembled WGS sequence"/>
</dbReference>
<evidence type="ECO:0008006" key="4">
    <source>
        <dbReference type="Google" id="ProtNLM"/>
    </source>
</evidence>
<evidence type="ECO:0000313" key="2">
    <source>
        <dbReference type="EMBL" id="MDA1358416.1"/>
    </source>
</evidence>
<gene>
    <name evidence="2" type="ORF">O1R50_02220</name>
</gene>
<evidence type="ECO:0000256" key="1">
    <source>
        <dbReference type="SAM" id="Phobius"/>
    </source>
</evidence>
<dbReference type="EMBL" id="JAPZVP010000002">
    <property type="protein sequence ID" value="MDA1358416.1"/>
    <property type="molecule type" value="Genomic_DNA"/>
</dbReference>
<protein>
    <recommendedName>
        <fullName evidence="4">DUF4229 domain-containing protein</fullName>
    </recommendedName>
</protein>
<keyword evidence="3" id="KW-1185">Reference proteome</keyword>
<accession>A0A9X3P4F4</accession>
<name>A0A9X3P4F4_9ACTN</name>
<comment type="caution">
    <text evidence="2">The sequence shown here is derived from an EMBL/GenBank/DDBJ whole genome shotgun (WGS) entry which is preliminary data.</text>
</comment>
<dbReference type="AlphaFoldDB" id="A0A9X3P4F4"/>
<dbReference type="RefSeq" id="WP_270108219.1">
    <property type="nucleotide sequence ID" value="NZ_JAPZVP010000002.1"/>
</dbReference>
<keyword evidence="1" id="KW-0812">Transmembrane</keyword>
<keyword evidence="1" id="KW-0472">Membrane</keyword>